<evidence type="ECO:0000256" key="3">
    <source>
        <dbReference type="ARBA" id="ARBA00019010"/>
    </source>
</evidence>
<reference evidence="11" key="2">
    <citation type="journal article" date="2021" name="PeerJ">
        <title>Extensive microbial diversity within the chicken gut microbiome revealed by metagenomics and culture.</title>
        <authorList>
            <person name="Gilroy R."/>
            <person name="Ravi A."/>
            <person name="Getino M."/>
            <person name="Pursley I."/>
            <person name="Horton D.L."/>
            <person name="Alikhan N.F."/>
            <person name="Baker D."/>
            <person name="Gharbi K."/>
            <person name="Hall N."/>
            <person name="Watson M."/>
            <person name="Adriaenssens E.M."/>
            <person name="Foster-Nyarko E."/>
            <person name="Jarju S."/>
            <person name="Secka A."/>
            <person name="Antonio M."/>
            <person name="Oren A."/>
            <person name="Chaudhuri R.R."/>
            <person name="La Ragione R."/>
            <person name="Hildebrand F."/>
            <person name="Pallen M.J."/>
        </authorList>
    </citation>
    <scope>NUCLEOTIDE SEQUENCE</scope>
    <source>
        <strain evidence="11">10037</strain>
    </source>
</reference>
<dbReference type="GO" id="GO:0046872">
    <property type="term" value="F:metal ion binding"/>
    <property type="evidence" value="ECO:0007669"/>
    <property type="project" value="UniProtKB-KW"/>
</dbReference>
<keyword evidence="4" id="KW-0963">Cytoplasm</keyword>
<dbReference type="Proteomes" id="UP000823597">
    <property type="component" value="Unassembled WGS sequence"/>
</dbReference>
<evidence type="ECO:0000256" key="5">
    <source>
        <dbReference type="ARBA" id="ARBA00022694"/>
    </source>
</evidence>
<dbReference type="InterPro" id="IPR003442">
    <property type="entry name" value="T6A_TsaE"/>
</dbReference>
<keyword evidence="7" id="KW-0547">Nucleotide-binding</keyword>
<dbReference type="GO" id="GO:0002949">
    <property type="term" value="P:tRNA threonylcarbamoyladenosine modification"/>
    <property type="evidence" value="ECO:0007669"/>
    <property type="project" value="InterPro"/>
</dbReference>
<organism evidence="11 12">
    <name type="scientific">Candidatus Merdivivens pullistercoris</name>
    <dbReference type="NCBI Taxonomy" id="2840873"/>
    <lineage>
        <taxon>Bacteria</taxon>
        <taxon>Pseudomonadati</taxon>
        <taxon>Bacteroidota</taxon>
        <taxon>Bacteroidia</taxon>
        <taxon>Bacteroidales</taxon>
        <taxon>Muribaculaceae</taxon>
        <taxon>Muribaculaceae incertae sedis</taxon>
        <taxon>Candidatus Merdivivens</taxon>
    </lineage>
</organism>
<dbReference type="NCBIfam" id="TIGR00150">
    <property type="entry name" value="T6A_YjeE"/>
    <property type="match status" value="1"/>
</dbReference>
<keyword evidence="5" id="KW-0819">tRNA processing</keyword>
<dbReference type="SUPFAM" id="SSF52540">
    <property type="entry name" value="P-loop containing nucleoside triphosphate hydrolases"/>
    <property type="match status" value="1"/>
</dbReference>
<sequence>MKKTIHITMEDISGLPAAAAEFLKETAGEKIMAFYARMGGGKTTFITELCRQLGVEDVVCSPTFTIVNEYRTGNGQPVYHFDFYRIEKLSEAMDVGIEEYFDSGDLCLIEWPENIEELLPEETLRVCIDVDDNGRRTISFDKETH</sequence>
<dbReference type="Gene3D" id="3.40.50.300">
    <property type="entry name" value="P-loop containing nucleotide triphosphate hydrolases"/>
    <property type="match status" value="1"/>
</dbReference>
<name>A0A9D9I4Z4_9BACT</name>
<evidence type="ECO:0000313" key="11">
    <source>
        <dbReference type="EMBL" id="MBO8465730.1"/>
    </source>
</evidence>
<dbReference type="PANTHER" id="PTHR33540:SF2">
    <property type="entry name" value="TRNA THREONYLCARBAMOYLADENOSINE BIOSYNTHESIS PROTEIN TSAE"/>
    <property type="match status" value="1"/>
</dbReference>
<dbReference type="GO" id="GO:0005737">
    <property type="term" value="C:cytoplasm"/>
    <property type="evidence" value="ECO:0007669"/>
    <property type="project" value="UniProtKB-SubCell"/>
</dbReference>
<evidence type="ECO:0000256" key="2">
    <source>
        <dbReference type="ARBA" id="ARBA00007599"/>
    </source>
</evidence>
<protein>
    <recommendedName>
        <fullName evidence="3">tRNA threonylcarbamoyladenosine biosynthesis protein TsaE</fullName>
    </recommendedName>
    <alternativeName>
        <fullName evidence="10">t(6)A37 threonylcarbamoyladenosine biosynthesis protein TsaE</fullName>
    </alternativeName>
</protein>
<comment type="subcellular location">
    <subcellularLocation>
        <location evidence="1">Cytoplasm</location>
    </subcellularLocation>
</comment>
<dbReference type="PANTHER" id="PTHR33540">
    <property type="entry name" value="TRNA THREONYLCARBAMOYLADENOSINE BIOSYNTHESIS PROTEIN TSAE"/>
    <property type="match status" value="1"/>
</dbReference>
<comment type="similarity">
    <text evidence="2">Belongs to the TsaE family.</text>
</comment>
<dbReference type="GO" id="GO:0005524">
    <property type="term" value="F:ATP binding"/>
    <property type="evidence" value="ECO:0007669"/>
    <property type="project" value="UniProtKB-KW"/>
</dbReference>
<dbReference type="InterPro" id="IPR027417">
    <property type="entry name" value="P-loop_NTPase"/>
</dbReference>
<evidence type="ECO:0000256" key="4">
    <source>
        <dbReference type="ARBA" id="ARBA00022490"/>
    </source>
</evidence>
<evidence type="ECO:0000256" key="1">
    <source>
        <dbReference type="ARBA" id="ARBA00004496"/>
    </source>
</evidence>
<keyword evidence="8" id="KW-0067">ATP-binding</keyword>
<evidence type="ECO:0000313" key="12">
    <source>
        <dbReference type="Proteomes" id="UP000823597"/>
    </source>
</evidence>
<evidence type="ECO:0000256" key="6">
    <source>
        <dbReference type="ARBA" id="ARBA00022723"/>
    </source>
</evidence>
<comment type="caution">
    <text evidence="11">The sequence shown here is derived from an EMBL/GenBank/DDBJ whole genome shotgun (WGS) entry which is preliminary data.</text>
</comment>
<keyword evidence="6" id="KW-0479">Metal-binding</keyword>
<evidence type="ECO:0000256" key="8">
    <source>
        <dbReference type="ARBA" id="ARBA00022840"/>
    </source>
</evidence>
<evidence type="ECO:0000256" key="9">
    <source>
        <dbReference type="ARBA" id="ARBA00022842"/>
    </source>
</evidence>
<dbReference type="Pfam" id="PF02367">
    <property type="entry name" value="TsaE"/>
    <property type="match status" value="1"/>
</dbReference>
<evidence type="ECO:0000256" key="7">
    <source>
        <dbReference type="ARBA" id="ARBA00022741"/>
    </source>
</evidence>
<keyword evidence="9" id="KW-0460">Magnesium</keyword>
<dbReference type="AlphaFoldDB" id="A0A9D9I4Z4"/>
<proteinExistence type="inferred from homology"/>
<dbReference type="EMBL" id="JADIME010000076">
    <property type="protein sequence ID" value="MBO8465730.1"/>
    <property type="molecule type" value="Genomic_DNA"/>
</dbReference>
<evidence type="ECO:0000256" key="10">
    <source>
        <dbReference type="ARBA" id="ARBA00032441"/>
    </source>
</evidence>
<accession>A0A9D9I4Z4</accession>
<gene>
    <name evidence="11" type="primary">tsaE</name>
    <name evidence="11" type="ORF">IAB93_07030</name>
</gene>
<reference evidence="11" key="1">
    <citation type="submission" date="2020-10" db="EMBL/GenBank/DDBJ databases">
        <authorList>
            <person name="Gilroy R."/>
        </authorList>
    </citation>
    <scope>NUCLEOTIDE SEQUENCE</scope>
    <source>
        <strain evidence="11">10037</strain>
    </source>
</reference>